<name>A0A0G0F706_9BACT</name>
<gene>
    <name evidence="2" type="ORF">US28_C0025G0036</name>
</gene>
<dbReference type="Proteomes" id="UP000034448">
    <property type="component" value="Unassembled WGS sequence"/>
</dbReference>
<organism evidence="2 3">
    <name type="scientific">Candidatus Daviesbacteria bacterium GW2011_GWA1_36_8</name>
    <dbReference type="NCBI Taxonomy" id="1618417"/>
    <lineage>
        <taxon>Bacteria</taxon>
        <taxon>Candidatus Daviesiibacteriota</taxon>
    </lineage>
</organism>
<comment type="caution">
    <text evidence="2">The sequence shown here is derived from an EMBL/GenBank/DDBJ whole genome shotgun (WGS) entry which is preliminary data.</text>
</comment>
<evidence type="ECO:0000313" key="3">
    <source>
        <dbReference type="Proteomes" id="UP000034448"/>
    </source>
</evidence>
<keyword evidence="1" id="KW-0812">Transmembrane</keyword>
<sequence length="77" mass="8919">MQDIRLILLTIFLILNFLILGFNIFYRTQVLKSTYEFGAIMPGAVKRLLLANILLVILGIIFTAIFLINELIFRLFN</sequence>
<accession>A0A0G0F706</accession>
<reference evidence="2 3" key="1">
    <citation type="journal article" date="2015" name="Nature">
        <title>rRNA introns, odd ribosomes, and small enigmatic genomes across a large radiation of phyla.</title>
        <authorList>
            <person name="Brown C.T."/>
            <person name="Hug L.A."/>
            <person name="Thomas B.C."/>
            <person name="Sharon I."/>
            <person name="Castelle C.J."/>
            <person name="Singh A."/>
            <person name="Wilkins M.J."/>
            <person name="Williams K.H."/>
            <person name="Banfield J.F."/>
        </authorList>
    </citation>
    <scope>NUCLEOTIDE SEQUENCE [LARGE SCALE GENOMIC DNA]</scope>
</reference>
<feature type="transmembrane region" description="Helical" evidence="1">
    <location>
        <begin position="47"/>
        <end position="68"/>
    </location>
</feature>
<dbReference type="AlphaFoldDB" id="A0A0G0F706"/>
<keyword evidence="1" id="KW-1133">Transmembrane helix</keyword>
<evidence type="ECO:0000313" key="2">
    <source>
        <dbReference type="EMBL" id="KKQ15013.1"/>
    </source>
</evidence>
<dbReference type="EMBL" id="LBSJ01000025">
    <property type="protein sequence ID" value="KKQ15013.1"/>
    <property type="molecule type" value="Genomic_DNA"/>
</dbReference>
<feature type="transmembrane region" description="Helical" evidence="1">
    <location>
        <begin position="6"/>
        <end position="26"/>
    </location>
</feature>
<evidence type="ECO:0000256" key="1">
    <source>
        <dbReference type="SAM" id="Phobius"/>
    </source>
</evidence>
<keyword evidence="1" id="KW-0472">Membrane</keyword>
<proteinExistence type="predicted"/>
<protein>
    <submittedName>
        <fullName evidence="2">Uncharacterized protein</fullName>
    </submittedName>
</protein>